<dbReference type="InterPro" id="IPR008928">
    <property type="entry name" value="6-hairpin_glycosidase_sf"/>
</dbReference>
<comment type="catalytic activity">
    <reaction evidence="1">
        <text>alpha,alpha-trehalose + H2O = alpha-D-glucose + beta-D-glucose</text>
        <dbReference type="Rhea" id="RHEA:32675"/>
        <dbReference type="ChEBI" id="CHEBI:15377"/>
        <dbReference type="ChEBI" id="CHEBI:15903"/>
        <dbReference type="ChEBI" id="CHEBI:16551"/>
        <dbReference type="ChEBI" id="CHEBI:17925"/>
        <dbReference type="EC" id="3.2.1.28"/>
    </reaction>
</comment>
<dbReference type="OrthoDB" id="3902805at2"/>
<evidence type="ECO:0000256" key="12">
    <source>
        <dbReference type="SAM" id="MobiDB-lite"/>
    </source>
</evidence>
<dbReference type="EC" id="3.2.1.28" evidence="3"/>
<dbReference type="GO" id="GO:0005993">
    <property type="term" value="P:trehalose catabolic process"/>
    <property type="evidence" value="ECO:0007669"/>
    <property type="project" value="UniProtKB-ARBA"/>
</dbReference>
<evidence type="ECO:0000256" key="3">
    <source>
        <dbReference type="ARBA" id="ARBA00012757"/>
    </source>
</evidence>
<evidence type="ECO:0000313" key="16">
    <source>
        <dbReference type="Proteomes" id="UP000460715"/>
    </source>
</evidence>
<comment type="cofactor">
    <cofactor evidence="10">
        <name>phosphate</name>
        <dbReference type="ChEBI" id="CHEBI:43474"/>
    </cofactor>
</comment>
<dbReference type="Proteomes" id="UP000460715">
    <property type="component" value="Unassembled WGS sequence"/>
</dbReference>
<keyword evidence="6" id="KW-0119">Carbohydrate metabolism</keyword>
<feature type="domain" description="GH15-like" evidence="13">
    <location>
        <begin position="221"/>
        <end position="584"/>
    </location>
</feature>
<dbReference type="PANTHER" id="PTHR31616:SF0">
    <property type="entry name" value="GLUCAN 1,4-ALPHA-GLUCOSIDASE"/>
    <property type="match status" value="1"/>
</dbReference>
<accession>A0A845BF40</accession>
<evidence type="ECO:0000259" key="13">
    <source>
        <dbReference type="Pfam" id="PF00723"/>
    </source>
</evidence>
<protein>
    <recommendedName>
        <fullName evidence="4">Trehalase</fullName>
        <ecNumber evidence="3">3.2.1.28</ecNumber>
    </recommendedName>
    <alternativeName>
        <fullName evidence="8">Alpha,alpha-trehalase</fullName>
    </alternativeName>
    <alternativeName>
        <fullName evidence="9">Alpha,alpha-trehalose glucohydrolase</fullName>
    </alternativeName>
</protein>
<keyword evidence="5 15" id="KW-0378">Hydrolase</keyword>
<dbReference type="EMBL" id="SNVJ01000013">
    <property type="protein sequence ID" value="MXP64674.1"/>
    <property type="molecule type" value="Genomic_DNA"/>
</dbReference>
<evidence type="ECO:0000256" key="11">
    <source>
        <dbReference type="ARBA" id="ARBA00060615"/>
    </source>
</evidence>
<dbReference type="RefSeq" id="WP_160938054.1">
    <property type="nucleotide sequence ID" value="NZ_SNVJ01000013.1"/>
</dbReference>
<dbReference type="InterPro" id="IPR045582">
    <property type="entry name" value="Trehalase-like_N"/>
</dbReference>
<evidence type="ECO:0000256" key="2">
    <source>
        <dbReference type="ARBA" id="ARBA00006188"/>
    </source>
</evidence>
<dbReference type="Pfam" id="PF19291">
    <property type="entry name" value="TREH_N"/>
    <property type="match status" value="1"/>
</dbReference>
<feature type="domain" description="Trehalase-like N-terminal" evidence="14">
    <location>
        <begin position="2"/>
        <end position="154"/>
    </location>
</feature>
<dbReference type="FunFam" id="1.50.10.10:FF:000005">
    <property type="entry name" value="Glycosyl hydrolase, glucoamylase"/>
    <property type="match status" value="1"/>
</dbReference>
<comment type="pathway">
    <text evidence="11">Glycan degradation; trehalose degradation; D-glucose from alpha,alpha-trehalose: step 1/1.</text>
</comment>
<reference evidence="15 16" key="1">
    <citation type="submission" date="2019-03" db="EMBL/GenBank/DDBJ databases">
        <title>Roseomonas sp. a novel Roseomonas species isolated from Sea whip Gorgonian.</title>
        <authorList>
            <person name="Li F."/>
            <person name="Pan X."/>
            <person name="Huang S."/>
            <person name="Li Z."/>
            <person name="Meng B."/>
        </authorList>
    </citation>
    <scope>NUCLEOTIDE SEQUENCE [LARGE SCALE GENOMIC DNA]</scope>
    <source>
        <strain evidence="15 16">M0104</strain>
    </source>
</reference>
<evidence type="ECO:0000256" key="9">
    <source>
        <dbReference type="ARBA" id="ARBA00031637"/>
    </source>
</evidence>
<evidence type="ECO:0000256" key="8">
    <source>
        <dbReference type="ARBA" id="ARBA00030473"/>
    </source>
</evidence>
<comment type="caution">
    <text evidence="15">The sequence shown here is derived from an EMBL/GenBank/DDBJ whole genome shotgun (WGS) entry which is preliminary data.</text>
</comment>
<dbReference type="InterPro" id="IPR012341">
    <property type="entry name" value="6hp_glycosidase-like_sf"/>
</dbReference>
<feature type="region of interest" description="Disordered" evidence="12">
    <location>
        <begin position="593"/>
        <end position="613"/>
    </location>
</feature>
<evidence type="ECO:0000313" key="15">
    <source>
        <dbReference type="EMBL" id="MXP64674.1"/>
    </source>
</evidence>
<dbReference type="Gene3D" id="1.50.10.10">
    <property type="match status" value="1"/>
</dbReference>
<dbReference type="InterPro" id="IPR011613">
    <property type="entry name" value="GH15-like"/>
</dbReference>
<evidence type="ECO:0000259" key="14">
    <source>
        <dbReference type="Pfam" id="PF19291"/>
    </source>
</evidence>
<evidence type="ECO:0000256" key="5">
    <source>
        <dbReference type="ARBA" id="ARBA00022801"/>
    </source>
</evidence>
<proteinExistence type="inferred from homology"/>
<organism evidence="15 16">
    <name type="scientific">Teichococcus coralli</name>
    <dbReference type="NCBI Taxonomy" id="2545983"/>
    <lineage>
        <taxon>Bacteria</taxon>
        <taxon>Pseudomonadati</taxon>
        <taxon>Pseudomonadota</taxon>
        <taxon>Alphaproteobacteria</taxon>
        <taxon>Acetobacterales</taxon>
        <taxon>Roseomonadaceae</taxon>
        <taxon>Roseomonas</taxon>
    </lineage>
</organism>
<name>A0A845BF40_9PROT</name>
<dbReference type="Pfam" id="PF00723">
    <property type="entry name" value="Glyco_hydro_15"/>
    <property type="match status" value="1"/>
</dbReference>
<dbReference type="PANTHER" id="PTHR31616">
    <property type="entry name" value="TREHALASE"/>
    <property type="match status" value="1"/>
</dbReference>
<keyword evidence="7" id="KW-0326">Glycosidase</keyword>
<evidence type="ECO:0000256" key="7">
    <source>
        <dbReference type="ARBA" id="ARBA00023295"/>
    </source>
</evidence>
<dbReference type="AlphaFoldDB" id="A0A845BF40"/>
<dbReference type="GO" id="GO:0004555">
    <property type="term" value="F:alpha,alpha-trehalase activity"/>
    <property type="evidence" value="ECO:0007669"/>
    <property type="project" value="UniProtKB-EC"/>
</dbReference>
<evidence type="ECO:0000256" key="4">
    <source>
        <dbReference type="ARBA" id="ARBA00019905"/>
    </source>
</evidence>
<gene>
    <name evidence="15" type="ORF">E0493_15080</name>
</gene>
<evidence type="ECO:0000256" key="10">
    <source>
        <dbReference type="ARBA" id="ARBA00053030"/>
    </source>
</evidence>
<comment type="similarity">
    <text evidence="2">Belongs to the glycosyl hydrolase 15 family.</text>
</comment>
<evidence type="ECO:0000256" key="1">
    <source>
        <dbReference type="ARBA" id="ARBA00001576"/>
    </source>
</evidence>
<keyword evidence="16" id="KW-1185">Reference proteome</keyword>
<sequence length="613" mass="68204">MALRIEDYALIGDTETAALVGRDGSVDWLCWPRFDSGACFAALLGSPDHGRWRIGPAAREPQVRRAYRDGTIILETCFETPEGAVMLVDWMPVRNGAPHLVRQVIGQRGRVPMRMELTLRFDYGRDVPWVTQLPDGDEGICAIAGPDMAVLRSPVPLRGEDMRTVAEFEVAEGQSLTFTLAYGPSHLPVPPPLDAEAAAAETEAAWRDWAGKVEEAGPWTEAVRRSAVTLKALTYRPTGGIVAAPTTSLPEWPGNERNWDYRYCWLRDATFTLLALLRTGHVEDARAWRDWLLRTTMGSPSQVQIMYGIAGERRLSEWQVDWLPGFEGSKPVRVGNNAHRQLQLDIYGELMDALHQAHRRGLAITPAAWDLQRSLMDHLEKVWEEPDEGLWEPRDRRRCFTHSKVMAWAALDRAVRGIEAFGLEGPLDRWRALRKTIHAEICDKGYDADRGSFVRSYGSREVDASLLLLPTIGFLPPEDPRIRGTIAAVEQDLLTDGLVRRYRTEHVSDGLSGREGAFLACSFWLVDAYALTGRRAEAVALYERLLALRNDVGLLSEEYDPRGGAMLGNFPQAFSHVALVNAGYTLADTGPEARQLRTGTPAGPDPEAGRAHA</sequence>
<dbReference type="SUPFAM" id="SSF48208">
    <property type="entry name" value="Six-hairpin glycosidases"/>
    <property type="match status" value="1"/>
</dbReference>
<evidence type="ECO:0000256" key="6">
    <source>
        <dbReference type="ARBA" id="ARBA00023277"/>
    </source>
</evidence>